<dbReference type="Proteomes" id="UP000054321">
    <property type="component" value="Unassembled WGS sequence"/>
</dbReference>
<name>A0A0C3HQX9_OIDMZ</name>
<reference evidence="2" key="2">
    <citation type="submission" date="2015-01" db="EMBL/GenBank/DDBJ databases">
        <title>Evolutionary Origins and Diversification of the Mycorrhizal Mutualists.</title>
        <authorList>
            <consortium name="DOE Joint Genome Institute"/>
            <consortium name="Mycorrhizal Genomics Consortium"/>
            <person name="Kohler A."/>
            <person name="Kuo A."/>
            <person name="Nagy L.G."/>
            <person name="Floudas D."/>
            <person name="Copeland A."/>
            <person name="Barry K.W."/>
            <person name="Cichocki N."/>
            <person name="Veneault-Fourrey C."/>
            <person name="LaButti K."/>
            <person name="Lindquist E.A."/>
            <person name="Lipzen A."/>
            <person name="Lundell T."/>
            <person name="Morin E."/>
            <person name="Murat C."/>
            <person name="Riley R."/>
            <person name="Ohm R."/>
            <person name="Sun H."/>
            <person name="Tunlid A."/>
            <person name="Henrissat B."/>
            <person name="Grigoriev I.V."/>
            <person name="Hibbett D.S."/>
            <person name="Martin F."/>
        </authorList>
    </citation>
    <scope>NUCLEOTIDE SEQUENCE [LARGE SCALE GENOMIC DNA]</scope>
    <source>
        <strain evidence="2">Zn</strain>
    </source>
</reference>
<organism evidence="1 2">
    <name type="scientific">Oidiodendron maius (strain Zn)</name>
    <dbReference type="NCBI Taxonomy" id="913774"/>
    <lineage>
        <taxon>Eukaryota</taxon>
        <taxon>Fungi</taxon>
        <taxon>Dikarya</taxon>
        <taxon>Ascomycota</taxon>
        <taxon>Pezizomycotina</taxon>
        <taxon>Leotiomycetes</taxon>
        <taxon>Leotiomycetes incertae sedis</taxon>
        <taxon>Myxotrichaceae</taxon>
        <taxon>Oidiodendron</taxon>
    </lineage>
</organism>
<evidence type="ECO:0000313" key="2">
    <source>
        <dbReference type="Proteomes" id="UP000054321"/>
    </source>
</evidence>
<reference evidence="1 2" key="1">
    <citation type="submission" date="2014-04" db="EMBL/GenBank/DDBJ databases">
        <authorList>
            <consortium name="DOE Joint Genome Institute"/>
            <person name="Kuo A."/>
            <person name="Martino E."/>
            <person name="Perotto S."/>
            <person name="Kohler A."/>
            <person name="Nagy L.G."/>
            <person name="Floudas D."/>
            <person name="Copeland A."/>
            <person name="Barry K.W."/>
            <person name="Cichocki N."/>
            <person name="Veneault-Fourrey C."/>
            <person name="LaButti K."/>
            <person name="Lindquist E.A."/>
            <person name="Lipzen A."/>
            <person name="Lundell T."/>
            <person name="Morin E."/>
            <person name="Murat C."/>
            <person name="Sun H."/>
            <person name="Tunlid A."/>
            <person name="Henrissat B."/>
            <person name="Grigoriev I.V."/>
            <person name="Hibbett D.S."/>
            <person name="Martin F."/>
            <person name="Nordberg H.P."/>
            <person name="Cantor M.N."/>
            <person name="Hua S.X."/>
        </authorList>
    </citation>
    <scope>NUCLEOTIDE SEQUENCE [LARGE SCALE GENOMIC DNA]</scope>
    <source>
        <strain evidence="1 2">Zn</strain>
    </source>
</reference>
<gene>
    <name evidence="1" type="ORF">OIDMADRAFT_25997</name>
</gene>
<accession>A0A0C3HQX9</accession>
<protein>
    <submittedName>
        <fullName evidence="1">Uncharacterized protein</fullName>
    </submittedName>
</protein>
<dbReference type="AlphaFoldDB" id="A0A0C3HQX9"/>
<sequence length="127" mass="13678">MGRGACPKVDLVHDLELPAPILQITLVNADDIDPEQLARLPTRELAAEEAEGVQEVPSDLKRDVVRGDGIVCALGAHMYDSASNLGLLPKVTLLSVQTTGSLFDKLEFKDSVVNNAWMMAPARRADA</sequence>
<proteinExistence type="predicted"/>
<keyword evidence="2" id="KW-1185">Reference proteome</keyword>
<evidence type="ECO:0000313" key="1">
    <source>
        <dbReference type="EMBL" id="KIN05440.1"/>
    </source>
</evidence>
<dbReference type="HOGENOM" id="CLU_1971189_0_0_1"/>
<dbReference type="EMBL" id="KN832872">
    <property type="protein sequence ID" value="KIN05440.1"/>
    <property type="molecule type" value="Genomic_DNA"/>
</dbReference>
<dbReference type="InParanoid" id="A0A0C3HQX9"/>